<organism evidence="1">
    <name type="scientific">Oryza sativa subsp. japonica</name>
    <name type="common">Rice</name>
    <dbReference type="NCBI Taxonomy" id="39947"/>
    <lineage>
        <taxon>Eukaryota</taxon>
        <taxon>Viridiplantae</taxon>
        <taxon>Streptophyta</taxon>
        <taxon>Embryophyta</taxon>
        <taxon>Tracheophyta</taxon>
        <taxon>Spermatophyta</taxon>
        <taxon>Magnoliopsida</taxon>
        <taxon>Liliopsida</taxon>
        <taxon>Poales</taxon>
        <taxon>Poaceae</taxon>
        <taxon>BOP clade</taxon>
        <taxon>Oryzoideae</taxon>
        <taxon>Oryzeae</taxon>
        <taxon>Oryzinae</taxon>
        <taxon>Oryza</taxon>
        <taxon>Oryza sativa</taxon>
    </lineage>
</organism>
<dbReference type="Proteomes" id="UP000817658">
    <property type="component" value="Chromosome 1"/>
</dbReference>
<name>Q5QNA1_ORYSJ</name>
<accession>Q5QNA1</accession>
<gene>
    <name evidence="1" type="primary">P0436D06.1</name>
</gene>
<protein>
    <submittedName>
        <fullName evidence="1">Uncharacterized protein P0436D06.1</fullName>
    </submittedName>
</protein>
<dbReference type="EMBL" id="AP003054">
    <property type="protein sequence ID" value="BAD73107.1"/>
    <property type="molecule type" value="Genomic_DNA"/>
</dbReference>
<dbReference type="AlphaFoldDB" id="Q5QNA1"/>
<evidence type="ECO:0000313" key="1">
    <source>
        <dbReference type="EMBL" id="BAD73107.1"/>
    </source>
</evidence>
<reference evidence="1" key="1">
    <citation type="journal article" date="2002" name="Nature">
        <title>The genome sequence and structure of rice chromosome 1.</title>
        <authorList>
            <person name="Sasaki T."/>
            <person name="Matsumoto T."/>
            <person name="Yamamoto K."/>
            <person name="Sakata K."/>
            <person name="Baba T."/>
            <person name="Katayose Y."/>
            <person name="Wu J."/>
            <person name="Niimura Y."/>
            <person name="Cheng Z."/>
            <person name="Nagamura Y."/>
            <person name="Antonio B.A."/>
            <person name="Kanamori H."/>
            <person name="Hosokawa S."/>
            <person name="Masukawa M."/>
            <person name="Arikawa K."/>
            <person name="Chiden Y."/>
            <person name="Hayashi M."/>
            <person name="Okamoto M."/>
            <person name="Ando T."/>
            <person name="Aoki H."/>
            <person name="Arita K."/>
            <person name="Hamada M."/>
            <person name="Harada C."/>
            <person name="Hijishita S."/>
            <person name="Honda M."/>
            <person name="Ichikawa Y."/>
            <person name="Idonuma A."/>
            <person name="Iijima M."/>
            <person name="Ikeda M."/>
            <person name="Ikeno M."/>
            <person name="Itoh S."/>
            <person name="Itoh T."/>
            <person name="Itoh Y."/>
            <person name="Itoh Y."/>
            <person name="Iwabuchi A."/>
            <person name="Kamiya K."/>
            <person name="Karasawa W."/>
            <person name="Katagiri S."/>
            <person name="Kikuta A."/>
            <person name="Kobayashi N."/>
            <person name="Kono I."/>
            <person name="Machita K."/>
            <person name="Maehara T."/>
            <person name="Mizuno H."/>
            <person name="Mizubayashi T."/>
            <person name="Mukai Y."/>
            <person name="Nagasaki H."/>
            <person name="Nakashima M."/>
            <person name="Nakama Y."/>
            <person name="Nakamichi Y."/>
            <person name="Nakamura M."/>
            <person name="Namiki N."/>
            <person name="Negishi M."/>
            <person name="Ohta I."/>
            <person name="Ono N."/>
            <person name="Saji S."/>
            <person name="Sakai K."/>
            <person name="Shibata M."/>
            <person name="Shimokawa T."/>
            <person name="Shomura A."/>
            <person name="Song J."/>
            <person name="Takazaki Y."/>
            <person name="Terasawa K."/>
            <person name="Tsuji K."/>
            <person name="Waki K."/>
            <person name="Yamagata H."/>
            <person name="Yamane H."/>
            <person name="Yoshiki S."/>
            <person name="Yoshihara R."/>
            <person name="Yukawa K."/>
            <person name="Zhong H."/>
            <person name="Iwama H."/>
            <person name="Endo T."/>
            <person name="Ito H."/>
            <person name="Hahn J.H."/>
            <person name="Kim H.I."/>
            <person name="Eun M.Y."/>
            <person name="Yano M."/>
            <person name="Jiang J."/>
            <person name="Gojobori T."/>
        </authorList>
    </citation>
    <scope>NUCLEOTIDE SEQUENCE [LARGE SCALE GENOMIC DNA]</scope>
</reference>
<proteinExistence type="predicted"/>
<sequence>MASPCTCRAKLNMVSVDSVTTLPKRRAPTYCPERSSISITDLPVAYHLNLKQKVITIAALAPKRPPSLRKPAVIVPVFDNRTIRWKLTSCWDLWNEKALLPPRSLQPHSLLQWWRSRERTGRKRW</sequence>